<protein>
    <submittedName>
        <fullName evidence="2">Uncharacterized protein</fullName>
    </submittedName>
</protein>
<feature type="transmembrane region" description="Helical" evidence="1">
    <location>
        <begin position="53"/>
        <end position="74"/>
    </location>
</feature>
<keyword evidence="1" id="KW-1133">Transmembrane helix</keyword>
<keyword evidence="1" id="KW-0812">Transmembrane</keyword>
<keyword evidence="1" id="KW-0472">Membrane</keyword>
<accession>A0A918KJF9</accession>
<feature type="transmembrane region" description="Helical" evidence="1">
    <location>
        <begin position="20"/>
        <end position="41"/>
    </location>
</feature>
<proteinExistence type="predicted"/>
<comment type="caution">
    <text evidence="2">The sequence shown here is derived from an EMBL/GenBank/DDBJ whole genome shotgun (WGS) entry which is preliminary data.</text>
</comment>
<evidence type="ECO:0000313" key="2">
    <source>
        <dbReference type="EMBL" id="GGX64022.1"/>
    </source>
</evidence>
<sequence>MINVDTFAQKWERQRARGRWVYAAVHAAVIGGLVAFMKLVIDFTGIEGPDTLTPLTILYFAIGGFAYGLIRFNIRERFYRAMKGQDNDGS</sequence>
<dbReference type="EMBL" id="BMYV01000001">
    <property type="protein sequence ID" value="GGX64022.1"/>
    <property type="molecule type" value="Genomic_DNA"/>
</dbReference>
<dbReference type="RefSeq" id="WP_189582868.1">
    <property type="nucleotide sequence ID" value="NZ_BMYV01000001.1"/>
</dbReference>
<evidence type="ECO:0000256" key="1">
    <source>
        <dbReference type="SAM" id="Phobius"/>
    </source>
</evidence>
<reference evidence="2 3" key="1">
    <citation type="journal article" date="2014" name="Int. J. Syst. Evol. Microbiol.">
        <title>Complete genome sequence of Corynebacterium casei LMG S-19264T (=DSM 44701T), isolated from a smear-ripened cheese.</title>
        <authorList>
            <consortium name="US DOE Joint Genome Institute (JGI-PGF)"/>
            <person name="Walter F."/>
            <person name="Albersmeier A."/>
            <person name="Kalinowski J."/>
            <person name="Ruckert C."/>
        </authorList>
    </citation>
    <scope>NUCLEOTIDE SEQUENCE [LARGE SCALE GENOMIC DNA]</scope>
    <source>
        <strain evidence="2 3">KCTC 23968</strain>
    </source>
</reference>
<organism evidence="2 3">
    <name type="scientific">Litorimonas cladophorae</name>
    <dbReference type="NCBI Taxonomy" id="1220491"/>
    <lineage>
        <taxon>Bacteria</taxon>
        <taxon>Pseudomonadati</taxon>
        <taxon>Pseudomonadota</taxon>
        <taxon>Alphaproteobacteria</taxon>
        <taxon>Maricaulales</taxon>
        <taxon>Robiginitomaculaceae</taxon>
    </lineage>
</organism>
<dbReference type="AlphaFoldDB" id="A0A918KJF9"/>
<keyword evidence="3" id="KW-1185">Reference proteome</keyword>
<dbReference type="Proteomes" id="UP000600865">
    <property type="component" value="Unassembled WGS sequence"/>
</dbReference>
<evidence type="ECO:0000313" key="3">
    <source>
        <dbReference type="Proteomes" id="UP000600865"/>
    </source>
</evidence>
<name>A0A918KJF9_9PROT</name>
<gene>
    <name evidence="2" type="ORF">GCM10011309_12590</name>
</gene>